<dbReference type="PANTHER" id="PTHR10071">
    <property type="entry name" value="TRANSCRIPTION FACTOR GATA FAMILY MEMBER"/>
    <property type="match status" value="1"/>
</dbReference>
<dbReference type="Gene3D" id="3.30.50.10">
    <property type="entry name" value="Erythroid Transcription Factor GATA-1, subunit A"/>
    <property type="match status" value="1"/>
</dbReference>
<evidence type="ECO:0000256" key="3">
    <source>
        <dbReference type="ARBA" id="ARBA00022771"/>
    </source>
</evidence>
<dbReference type="InterPro" id="IPR000679">
    <property type="entry name" value="Znf_GATA"/>
</dbReference>
<dbReference type="FunFam" id="3.30.50.10:FF:000007">
    <property type="entry name" value="Nitrogen regulatory AreA, N-terminal"/>
    <property type="match status" value="1"/>
</dbReference>
<protein>
    <recommendedName>
        <fullName evidence="11">GATA-type domain-containing protein</fullName>
    </recommendedName>
</protein>
<dbReference type="GO" id="GO:0000122">
    <property type="term" value="P:negative regulation of transcription by RNA polymerase II"/>
    <property type="evidence" value="ECO:0007669"/>
    <property type="project" value="TreeGrafter"/>
</dbReference>
<comment type="caution">
    <text evidence="12">The sequence shown here is derived from an EMBL/GenBank/DDBJ whole genome shotgun (WGS) entry which is preliminary data.</text>
</comment>
<feature type="compositionally biased region" description="Low complexity" evidence="10">
    <location>
        <begin position="763"/>
        <end position="786"/>
    </location>
</feature>
<evidence type="ECO:0000256" key="7">
    <source>
        <dbReference type="ARBA" id="ARBA00023163"/>
    </source>
</evidence>
<feature type="compositionally biased region" description="Polar residues" evidence="10">
    <location>
        <begin position="750"/>
        <end position="762"/>
    </location>
</feature>
<feature type="compositionally biased region" description="Low complexity" evidence="10">
    <location>
        <begin position="450"/>
        <end position="473"/>
    </location>
</feature>
<dbReference type="VEuPathDB" id="FungiDB:jhhlp_004098"/>
<feature type="compositionally biased region" description="Basic and acidic residues" evidence="10">
    <location>
        <begin position="25"/>
        <end position="42"/>
    </location>
</feature>
<proteinExistence type="predicted"/>
<feature type="compositionally biased region" description="Polar residues" evidence="10">
    <location>
        <begin position="878"/>
        <end position="887"/>
    </location>
</feature>
<dbReference type="PRINTS" id="PR00619">
    <property type="entry name" value="GATAZNFINGER"/>
</dbReference>
<keyword evidence="6" id="KW-0534">Nitrate assimilation</keyword>
<dbReference type="PANTHER" id="PTHR10071:SF281">
    <property type="entry name" value="BOX A-BINDING FACTOR-RELATED"/>
    <property type="match status" value="1"/>
</dbReference>
<dbReference type="GO" id="GO:0008270">
    <property type="term" value="F:zinc ion binding"/>
    <property type="evidence" value="ECO:0007669"/>
    <property type="project" value="UniProtKB-KW"/>
</dbReference>
<feature type="compositionally biased region" description="Polar residues" evidence="10">
    <location>
        <begin position="583"/>
        <end position="593"/>
    </location>
</feature>
<dbReference type="STRING" id="41688.A0A2N3NAP4"/>
<feature type="compositionally biased region" description="Polar residues" evidence="10">
    <location>
        <begin position="225"/>
        <end position="234"/>
    </location>
</feature>
<dbReference type="GO" id="GO:0005634">
    <property type="term" value="C:nucleus"/>
    <property type="evidence" value="ECO:0007669"/>
    <property type="project" value="UniProtKB-SubCell"/>
</dbReference>
<keyword evidence="3 9" id="KW-0863">Zinc-finger</keyword>
<evidence type="ECO:0000259" key="11">
    <source>
        <dbReference type="PROSITE" id="PS50114"/>
    </source>
</evidence>
<feature type="domain" description="GATA-type" evidence="11">
    <location>
        <begin position="677"/>
        <end position="730"/>
    </location>
</feature>
<dbReference type="SUPFAM" id="SSF57716">
    <property type="entry name" value="Glucocorticoid receptor-like (DNA-binding domain)"/>
    <property type="match status" value="1"/>
</dbReference>
<dbReference type="InterPro" id="IPR039355">
    <property type="entry name" value="Transcription_factor_GATA"/>
</dbReference>
<evidence type="ECO:0000256" key="10">
    <source>
        <dbReference type="SAM" id="MobiDB-lite"/>
    </source>
</evidence>
<dbReference type="GO" id="GO:0042128">
    <property type="term" value="P:nitrate assimilation"/>
    <property type="evidence" value="ECO:0007669"/>
    <property type="project" value="UniProtKB-KW"/>
</dbReference>
<dbReference type="SMART" id="SM00401">
    <property type="entry name" value="ZnF_GATA"/>
    <property type="match status" value="1"/>
</dbReference>
<dbReference type="AlphaFoldDB" id="A0A2N3NAP4"/>
<sequence length="954" mass="101541">MATNTAPGTAAWASFSPMNPTTTQHDFRFPRRPDHLAADRYGSDLNNAASPAHSKASSDLRSSLQELRLDISSTYDSVQDRLNQFEAFPSGKHGRGSHFNDIQEMQREDPLAIQVWKFYARTKLLLPDQQRMENLSWRMMHGTLIRRRHEQLSKRERPGLTRNISNNAPSGIAQQLRKSSEQDYASQAELMNIDDFIFPDSAATPLASHAEIPVAPHHDGEDMQGVTTSHSHSSAIPIKSRKDPQQRFTPQSVPFPPRHQGEFNYVTRHHRKTSIDDRRTRKRPADFSPHVPAVNSTAGRANELDADADLHEYSLDSANQNSVPQPGQPGVPFPLDTFNLETDPILASAGSFQQQFFSPSTSPMMTTNSFAGVYNNSMSGSSMNVGDFYSPSASGYHSTASTPHPVNEGEGFYFGSLDIRNQRQQGGFRNPTNFGGNPSTQSFMYGPNTSSSAFSASAPSSEPPSAYSTAPSSFGHIDPSQVFQQDQMVRSPRTSSNNDNMFSFGADSDDDDASAFAERNMAIPGNFSPAAMEDSSSLQWDASLPGQFSTQAARYPGGPPRKSVTIGGTTTDYVDTGGDWENNGINRSHSQTFKPGAEKRQRMPRTSSTSSAPRLANQRNTGNGSDRTARSTPNSPPGDGGVSGFSSATPSRQSSPPASKHGSTTNLQNAGNNQGDGNSPTTCTNCFTQTTPLWRRNPEGQPLCNACGLFLKLHGVVRPLSLKTDVIKKRNRGSGPNISGGGTGTRSKKNASGTNSASASRKNSSLAVSSLANNNNTKSSSSSASAKRTGAPAIESPPADAGSGPKTAGNNTPANFQGVGGAVGGKGVVPIAAAPPKSTPGPGASSISRSMSMSSKRQRRHNKSADIDLSGDMDVDSPENSTGSNEAATKPTPGLTHAHSSASLGLASAFGMTQRPIGSQSMISMSGVRQSGAMGNPAGGSSGAQEWEWLTMSL</sequence>
<evidence type="ECO:0000256" key="4">
    <source>
        <dbReference type="ARBA" id="ARBA00022833"/>
    </source>
</evidence>
<feature type="region of interest" description="Disordered" evidence="10">
    <location>
        <begin position="215"/>
        <end position="295"/>
    </location>
</feature>
<feature type="compositionally biased region" description="Low complexity" evidence="10">
    <location>
        <begin position="567"/>
        <end position="579"/>
    </location>
</feature>
<keyword evidence="7" id="KW-0804">Transcription</keyword>
<evidence type="ECO:0000256" key="9">
    <source>
        <dbReference type="PROSITE-ProRule" id="PRU00094"/>
    </source>
</evidence>
<evidence type="ECO:0000256" key="8">
    <source>
        <dbReference type="ARBA" id="ARBA00023242"/>
    </source>
</evidence>
<feature type="compositionally biased region" description="Polar residues" evidence="10">
    <location>
        <begin position="44"/>
        <end position="59"/>
    </location>
</feature>
<gene>
    <name evidence="12" type="ORF">jhhlp_004098</name>
</gene>
<dbReference type="EMBL" id="NLAX01000010">
    <property type="protein sequence ID" value="PKS09481.1"/>
    <property type="molecule type" value="Genomic_DNA"/>
</dbReference>
<feature type="region of interest" description="Disordered" evidence="10">
    <location>
        <begin position="549"/>
        <end position="680"/>
    </location>
</feature>
<evidence type="ECO:0000256" key="1">
    <source>
        <dbReference type="ARBA" id="ARBA00004123"/>
    </source>
</evidence>
<comment type="subcellular location">
    <subcellularLocation>
        <location evidence="1">Nucleus</location>
    </subcellularLocation>
</comment>
<dbReference type="InterPro" id="IPR013860">
    <property type="entry name" value="AreA_GATA"/>
</dbReference>
<feature type="compositionally biased region" description="Low complexity" evidence="10">
    <location>
        <begin position="845"/>
        <end position="855"/>
    </location>
</feature>
<feature type="compositionally biased region" description="Gly residues" evidence="10">
    <location>
        <begin position="818"/>
        <end position="827"/>
    </location>
</feature>
<feature type="compositionally biased region" description="Basic and acidic residues" evidence="10">
    <location>
        <begin position="273"/>
        <end position="285"/>
    </location>
</feature>
<dbReference type="OrthoDB" id="515401at2759"/>
<dbReference type="PROSITE" id="PS50114">
    <property type="entry name" value="GATA_ZN_FINGER_2"/>
    <property type="match status" value="1"/>
</dbReference>
<dbReference type="GO" id="GO:0000981">
    <property type="term" value="F:DNA-binding transcription factor activity, RNA polymerase II-specific"/>
    <property type="evidence" value="ECO:0007669"/>
    <property type="project" value="TreeGrafter"/>
</dbReference>
<feature type="region of interest" description="Disordered" evidence="10">
    <location>
        <begin position="1"/>
        <end position="59"/>
    </location>
</feature>
<name>A0A2N3NAP4_9PEZI</name>
<keyword evidence="2" id="KW-0479">Metal-binding</keyword>
<keyword evidence="8" id="KW-0539">Nucleus</keyword>
<organism evidence="12 13">
    <name type="scientific">Lomentospora prolificans</name>
    <dbReference type="NCBI Taxonomy" id="41688"/>
    <lineage>
        <taxon>Eukaryota</taxon>
        <taxon>Fungi</taxon>
        <taxon>Dikarya</taxon>
        <taxon>Ascomycota</taxon>
        <taxon>Pezizomycotina</taxon>
        <taxon>Sordariomycetes</taxon>
        <taxon>Hypocreomycetidae</taxon>
        <taxon>Microascales</taxon>
        <taxon>Microascaceae</taxon>
        <taxon>Lomentospora</taxon>
    </lineage>
</organism>
<dbReference type="InterPro" id="IPR013088">
    <property type="entry name" value="Znf_NHR/GATA"/>
</dbReference>
<feature type="region of interest" description="Disordered" evidence="10">
    <location>
        <begin position="150"/>
        <end position="170"/>
    </location>
</feature>
<dbReference type="GO" id="GO:0045944">
    <property type="term" value="P:positive regulation of transcription by RNA polymerase II"/>
    <property type="evidence" value="ECO:0007669"/>
    <property type="project" value="TreeGrafter"/>
</dbReference>
<dbReference type="CDD" id="cd00202">
    <property type="entry name" value="ZnF_GATA"/>
    <property type="match status" value="1"/>
</dbReference>
<evidence type="ECO:0000256" key="6">
    <source>
        <dbReference type="ARBA" id="ARBA00023063"/>
    </source>
</evidence>
<feature type="compositionally biased region" description="Basic and acidic residues" evidence="10">
    <location>
        <begin position="150"/>
        <end position="159"/>
    </location>
</feature>
<evidence type="ECO:0000256" key="5">
    <source>
        <dbReference type="ARBA" id="ARBA00023015"/>
    </source>
</evidence>
<feature type="region of interest" description="Disordered" evidence="10">
    <location>
        <begin position="423"/>
        <end position="478"/>
    </location>
</feature>
<dbReference type="InParanoid" id="A0A2N3NAP4"/>
<evidence type="ECO:0000313" key="13">
    <source>
        <dbReference type="Proteomes" id="UP000233524"/>
    </source>
</evidence>
<feature type="region of interest" description="Disordered" evidence="10">
    <location>
        <begin position="727"/>
        <end position="896"/>
    </location>
</feature>
<dbReference type="Pfam" id="PF00320">
    <property type="entry name" value="GATA"/>
    <property type="match status" value="1"/>
</dbReference>
<dbReference type="GO" id="GO:0000978">
    <property type="term" value="F:RNA polymerase II cis-regulatory region sequence-specific DNA binding"/>
    <property type="evidence" value="ECO:0007669"/>
    <property type="project" value="TreeGrafter"/>
</dbReference>
<reference evidence="12 13" key="1">
    <citation type="journal article" date="2017" name="G3 (Bethesda)">
        <title>First Draft Genome Sequence of the Pathogenic Fungus Lomentospora prolificans (Formerly Scedosporium prolificans).</title>
        <authorList>
            <person name="Luo R."/>
            <person name="Zimin A."/>
            <person name="Workman R."/>
            <person name="Fan Y."/>
            <person name="Pertea G."/>
            <person name="Grossman N."/>
            <person name="Wear M.P."/>
            <person name="Jia B."/>
            <person name="Miller H."/>
            <person name="Casadevall A."/>
            <person name="Timp W."/>
            <person name="Zhang S.X."/>
            <person name="Salzberg S.L."/>
        </authorList>
    </citation>
    <scope>NUCLEOTIDE SEQUENCE [LARGE SCALE GENOMIC DNA]</scope>
    <source>
        <strain evidence="12 13">JHH-5317</strain>
    </source>
</reference>
<dbReference type="PROSITE" id="PS00344">
    <property type="entry name" value="GATA_ZN_FINGER_1"/>
    <property type="match status" value="1"/>
</dbReference>
<dbReference type="Pfam" id="PF08550">
    <property type="entry name" value="GATA_AreA"/>
    <property type="match status" value="1"/>
</dbReference>
<evidence type="ECO:0000256" key="2">
    <source>
        <dbReference type="ARBA" id="ARBA00022723"/>
    </source>
</evidence>
<keyword evidence="5" id="KW-0805">Transcription regulation</keyword>
<feature type="compositionally biased region" description="Polar residues" evidence="10">
    <location>
        <begin position="604"/>
        <end position="633"/>
    </location>
</feature>
<keyword evidence="13" id="KW-1185">Reference proteome</keyword>
<evidence type="ECO:0000313" key="12">
    <source>
        <dbReference type="EMBL" id="PKS09481.1"/>
    </source>
</evidence>
<feature type="compositionally biased region" description="Polar residues" evidence="10">
    <location>
        <begin position="423"/>
        <end position="449"/>
    </location>
</feature>
<keyword evidence="4" id="KW-0862">Zinc</keyword>
<accession>A0A2N3NAP4</accession>
<dbReference type="Proteomes" id="UP000233524">
    <property type="component" value="Unassembled WGS sequence"/>
</dbReference>
<feature type="compositionally biased region" description="Polar residues" evidence="10">
    <location>
        <begin position="644"/>
        <end position="680"/>
    </location>
</feature>